<evidence type="ECO:0000313" key="5">
    <source>
        <dbReference type="Proteomes" id="UP000504621"/>
    </source>
</evidence>
<protein>
    <submittedName>
        <fullName evidence="6">Uncharacterized WD repeat-containing protein C2A9.03</fullName>
    </submittedName>
</protein>
<reference evidence="6" key="1">
    <citation type="submission" date="2025-08" db="UniProtKB">
        <authorList>
            <consortium name="RefSeq"/>
        </authorList>
    </citation>
    <scope>IDENTIFICATION</scope>
    <source>
        <tissue evidence="6">Leaf</tissue>
    </source>
</reference>
<gene>
    <name evidence="6" type="primary">LOC110416137</name>
</gene>
<dbReference type="InterPro" id="IPR001680">
    <property type="entry name" value="WD40_rpt"/>
</dbReference>
<dbReference type="RefSeq" id="XP_021283665.1">
    <property type="nucleotide sequence ID" value="XM_021427990.1"/>
</dbReference>
<keyword evidence="5" id="KW-1185">Reference proteome</keyword>
<dbReference type="PANTHER" id="PTHR43991">
    <property type="entry name" value="WD REPEAT PROTEIN (AFU_ORTHOLOGUE AFUA_8G05640)-RELATED"/>
    <property type="match status" value="1"/>
</dbReference>
<organism evidence="5 6">
    <name type="scientific">Herrania umbratica</name>
    <dbReference type="NCBI Taxonomy" id="108875"/>
    <lineage>
        <taxon>Eukaryota</taxon>
        <taxon>Viridiplantae</taxon>
        <taxon>Streptophyta</taxon>
        <taxon>Embryophyta</taxon>
        <taxon>Tracheophyta</taxon>
        <taxon>Spermatophyta</taxon>
        <taxon>Magnoliopsida</taxon>
        <taxon>eudicotyledons</taxon>
        <taxon>Gunneridae</taxon>
        <taxon>Pentapetalae</taxon>
        <taxon>rosids</taxon>
        <taxon>malvids</taxon>
        <taxon>Malvales</taxon>
        <taxon>Malvaceae</taxon>
        <taxon>Byttnerioideae</taxon>
        <taxon>Herrania</taxon>
    </lineage>
</organism>
<evidence type="ECO:0000256" key="3">
    <source>
        <dbReference type="PROSITE-ProRule" id="PRU00221"/>
    </source>
</evidence>
<evidence type="ECO:0000256" key="4">
    <source>
        <dbReference type="SAM" id="MobiDB-lite"/>
    </source>
</evidence>
<evidence type="ECO:0000256" key="2">
    <source>
        <dbReference type="ARBA" id="ARBA00022737"/>
    </source>
</evidence>
<name>A0A6J1A9Z5_9ROSI</name>
<dbReference type="PROSITE" id="PS50082">
    <property type="entry name" value="WD_REPEATS_2"/>
    <property type="match status" value="1"/>
</dbReference>
<keyword evidence="1 3" id="KW-0853">WD repeat</keyword>
<dbReference type="GeneID" id="110416137"/>
<feature type="region of interest" description="Disordered" evidence="4">
    <location>
        <begin position="23"/>
        <end position="64"/>
    </location>
</feature>
<dbReference type="FunFam" id="2.130.10.10:FF:000637">
    <property type="entry name" value="WD-40 repeat family protein"/>
    <property type="match status" value="1"/>
</dbReference>
<dbReference type="SUPFAM" id="SSF50978">
    <property type="entry name" value="WD40 repeat-like"/>
    <property type="match status" value="1"/>
</dbReference>
<dbReference type="Gene3D" id="2.130.10.10">
    <property type="entry name" value="YVTN repeat-like/Quinoprotein amine dehydrogenase"/>
    <property type="match status" value="1"/>
</dbReference>
<dbReference type="PANTHER" id="PTHR43991:SF12">
    <property type="entry name" value="WD REPEAT PROTEIN (AFU_ORTHOLOGUE AFUA_8G05640)"/>
    <property type="match status" value="1"/>
</dbReference>
<keyword evidence="2" id="KW-0677">Repeat</keyword>
<proteinExistence type="predicted"/>
<dbReference type="AlphaFoldDB" id="A0A6J1A9Z5"/>
<dbReference type="SMART" id="SM00320">
    <property type="entry name" value="WD40"/>
    <property type="match status" value="2"/>
</dbReference>
<dbReference type="PROSITE" id="PS50294">
    <property type="entry name" value="WD_REPEATS_REGION"/>
    <property type="match status" value="1"/>
</dbReference>
<feature type="compositionally biased region" description="Acidic residues" evidence="4">
    <location>
        <begin position="39"/>
        <end position="51"/>
    </location>
</feature>
<evidence type="ECO:0000313" key="6">
    <source>
        <dbReference type="RefSeq" id="XP_021283665.1"/>
    </source>
</evidence>
<dbReference type="InterPro" id="IPR036322">
    <property type="entry name" value="WD40_repeat_dom_sf"/>
</dbReference>
<accession>A0A6J1A9Z5</accession>
<dbReference type="PROSITE" id="PS00678">
    <property type="entry name" value="WD_REPEATS_1"/>
    <property type="match status" value="1"/>
</dbReference>
<dbReference type="InterPro" id="IPR015943">
    <property type="entry name" value="WD40/YVTN_repeat-like_dom_sf"/>
</dbReference>
<dbReference type="InterPro" id="IPR019775">
    <property type="entry name" value="WD40_repeat_CS"/>
</dbReference>
<dbReference type="Proteomes" id="UP000504621">
    <property type="component" value="Unplaced"/>
</dbReference>
<sequence length="452" mass="51218">MEHFQNDDLEYVVDDYYDVDDFEHDNRFAEPEPQRDTADLDSFDSDVEDDFESSKPKTDTSAVEARNGKDIQGIPWERLNFTRDKYRETRLRQYKNYENLSGSREEMEKECLQVEKGKAFYDFQFNTRLVKSTIVHFQLRNLLWATSKHDVYLVQNYSVMHWSSLLHKGKEVLNVAKPIVPSLKRPGLLSQQLSRVQISTMAVKENLMVAGGFQGELICKYLYQPGVAFCTKLTTDDNAITNSVDVYCNPSGAMRVMAANNDAQIRIFDAETFASLNRFSFDWSVNNTSVSPDGKLLAVLGDSVECLIADAQSGKVTSCLKGHLDYSFASAWHPDGHILATGNQDTTCRLWDIRNLSKSLAVLKGRMGAIRAVKFTSDGRFLAMAEPADFVHVFDTESGYVNCQEIDLFGEIAGISFSPDTEALFIGVADRTYGSLLEFNRRRYNHYLDAIL</sequence>
<feature type="repeat" description="WD" evidence="3">
    <location>
        <begin position="320"/>
        <end position="361"/>
    </location>
</feature>
<dbReference type="Pfam" id="PF00400">
    <property type="entry name" value="WD40"/>
    <property type="match status" value="1"/>
</dbReference>
<dbReference type="OrthoDB" id="20669at2759"/>
<evidence type="ECO:0000256" key="1">
    <source>
        <dbReference type="ARBA" id="ARBA00022574"/>
    </source>
</evidence>
<feature type="compositionally biased region" description="Basic and acidic residues" evidence="4">
    <location>
        <begin position="24"/>
        <end position="38"/>
    </location>
</feature>